<reference evidence="1" key="1">
    <citation type="submission" date="2022-12" db="EMBL/GenBank/DDBJ databases">
        <title>Reference genome sequencing for broad-spectrum identification of bacterial and archaeal isolates by mass spectrometry.</title>
        <authorList>
            <person name="Sekiguchi Y."/>
            <person name="Tourlousse D.M."/>
        </authorList>
    </citation>
    <scope>NUCLEOTIDE SEQUENCE</scope>
    <source>
        <strain evidence="1">301</strain>
    </source>
</reference>
<accession>A0A9W6CLT1</accession>
<evidence type="ECO:0000313" key="4">
    <source>
        <dbReference type="Proteomes" id="UP001245370"/>
    </source>
</evidence>
<gene>
    <name evidence="2" type="ORF">GGQ86_004056</name>
    <name evidence="1" type="ORF">XFLAVUS301_44370</name>
</gene>
<dbReference type="Proteomes" id="UP001144397">
    <property type="component" value="Unassembled WGS sequence"/>
</dbReference>
<evidence type="ECO:0000313" key="1">
    <source>
        <dbReference type="EMBL" id="GLI24763.1"/>
    </source>
</evidence>
<organism evidence="1 3">
    <name type="scientific">Xanthobacter flavus</name>
    <dbReference type="NCBI Taxonomy" id="281"/>
    <lineage>
        <taxon>Bacteria</taxon>
        <taxon>Pseudomonadati</taxon>
        <taxon>Pseudomonadota</taxon>
        <taxon>Alphaproteobacteria</taxon>
        <taxon>Hyphomicrobiales</taxon>
        <taxon>Xanthobacteraceae</taxon>
        <taxon>Xanthobacter</taxon>
    </lineage>
</organism>
<keyword evidence="4" id="KW-1185">Reference proteome</keyword>
<name>A0A9W6CLT1_XANFL</name>
<proteinExistence type="predicted"/>
<dbReference type="EMBL" id="BSDO01000008">
    <property type="protein sequence ID" value="GLI24763.1"/>
    <property type="molecule type" value="Genomic_DNA"/>
</dbReference>
<dbReference type="AlphaFoldDB" id="A0A9W6CLT1"/>
<evidence type="ECO:0000313" key="3">
    <source>
        <dbReference type="Proteomes" id="UP001144397"/>
    </source>
</evidence>
<evidence type="ECO:0000313" key="2">
    <source>
        <dbReference type="EMBL" id="MDR6335560.1"/>
    </source>
</evidence>
<reference evidence="2 4" key="2">
    <citation type="submission" date="2023-07" db="EMBL/GenBank/DDBJ databases">
        <title>Genomic Encyclopedia of Type Strains, Phase IV (KMG-IV): sequencing the most valuable type-strain genomes for metagenomic binning, comparative biology and taxonomic classification.</title>
        <authorList>
            <person name="Goeker M."/>
        </authorList>
    </citation>
    <scope>NUCLEOTIDE SEQUENCE [LARGE SCALE GENOMIC DNA]</scope>
    <source>
        <strain evidence="2 4">DSM 338</strain>
    </source>
</reference>
<comment type="caution">
    <text evidence="1">The sequence shown here is derived from an EMBL/GenBank/DDBJ whole genome shotgun (WGS) entry which is preliminary data.</text>
</comment>
<protein>
    <submittedName>
        <fullName evidence="1">Uncharacterized protein</fullName>
    </submittedName>
</protein>
<dbReference type="EMBL" id="JAVDPY010000008">
    <property type="protein sequence ID" value="MDR6335560.1"/>
    <property type="molecule type" value="Genomic_DNA"/>
</dbReference>
<sequence length="47" mass="4765">MGSGIAAERVENVFLGCAFGRVAVALAEIARPGGGLRPGRPQTPVES</sequence>
<dbReference type="Proteomes" id="UP001245370">
    <property type="component" value="Unassembled WGS sequence"/>
</dbReference>